<feature type="compositionally biased region" description="Acidic residues" evidence="2">
    <location>
        <begin position="1478"/>
        <end position="1495"/>
    </location>
</feature>
<evidence type="ECO:0000256" key="2">
    <source>
        <dbReference type="SAM" id="MobiDB-lite"/>
    </source>
</evidence>
<dbReference type="Proteomes" id="UP000308671">
    <property type="component" value="Unassembled WGS sequence"/>
</dbReference>
<accession>A0A4S8QT34</accession>
<dbReference type="InterPro" id="IPR027417">
    <property type="entry name" value="P-loop_NTPase"/>
</dbReference>
<comment type="caution">
    <text evidence="4">The sequence shown here is derived from an EMBL/GenBank/DDBJ whole genome shotgun (WGS) entry which is preliminary data.</text>
</comment>
<organism evidence="4 5">
    <name type="scientific">Botrytis galanthina</name>
    <dbReference type="NCBI Taxonomy" id="278940"/>
    <lineage>
        <taxon>Eukaryota</taxon>
        <taxon>Fungi</taxon>
        <taxon>Dikarya</taxon>
        <taxon>Ascomycota</taxon>
        <taxon>Pezizomycotina</taxon>
        <taxon>Leotiomycetes</taxon>
        <taxon>Helotiales</taxon>
        <taxon>Sclerotiniaceae</taxon>
        <taxon>Botrytis</taxon>
    </lineage>
</organism>
<evidence type="ECO:0000259" key="3">
    <source>
        <dbReference type="Pfam" id="PF24883"/>
    </source>
</evidence>
<evidence type="ECO:0000313" key="5">
    <source>
        <dbReference type="Proteomes" id="UP000308671"/>
    </source>
</evidence>
<dbReference type="Gene3D" id="1.25.40.20">
    <property type="entry name" value="Ankyrin repeat-containing domain"/>
    <property type="match status" value="1"/>
</dbReference>
<evidence type="ECO:0000313" key="4">
    <source>
        <dbReference type="EMBL" id="THV48288.1"/>
    </source>
</evidence>
<dbReference type="Pfam" id="PF12796">
    <property type="entry name" value="Ank_2"/>
    <property type="match status" value="1"/>
</dbReference>
<keyword evidence="1" id="KW-0677">Repeat</keyword>
<feature type="region of interest" description="Disordered" evidence="2">
    <location>
        <begin position="1"/>
        <end position="66"/>
    </location>
</feature>
<evidence type="ECO:0000256" key="1">
    <source>
        <dbReference type="ARBA" id="ARBA00022737"/>
    </source>
</evidence>
<keyword evidence="5" id="KW-1185">Reference proteome</keyword>
<dbReference type="PANTHER" id="PTHR10039">
    <property type="entry name" value="AMELOGENIN"/>
    <property type="match status" value="1"/>
</dbReference>
<dbReference type="InterPro" id="IPR036770">
    <property type="entry name" value="Ankyrin_rpt-contain_sf"/>
</dbReference>
<proteinExistence type="predicted"/>
<feature type="domain" description="Nephrocystin 3-like N-terminal" evidence="3">
    <location>
        <begin position="373"/>
        <end position="542"/>
    </location>
</feature>
<dbReference type="InterPro" id="IPR056884">
    <property type="entry name" value="NPHP3-like_N"/>
</dbReference>
<protein>
    <recommendedName>
        <fullName evidence="3">Nephrocystin 3-like N-terminal domain-containing protein</fullName>
    </recommendedName>
</protein>
<dbReference type="Pfam" id="PF24883">
    <property type="entry name" value="NPHP3_N"/>
    <property type="match status" value="1"/>
</dbReference>
<feature type="compositionally biased region" description="Basic and acidic residues" evidence="2">
    <location>
        <begin position="19"/>
        <end position="36"/>
    </location>
</feature>
<dbReference type="EMBL" id="PQXL01000257">
    <property type="protein sequence ID" value="THV48288.1"/>
    <property type="molecule type" value="Genomic_DNA"/>
</dbReference>
<feature type="region of interest" description="Disordered" evidence="2">
    <location>
        <begin position="1471"/>
        <end position="1495"/>
    </location>
</feature>
<dbReference type="SUPFAM" id="SSF48403">
    <property type="entry name" value="Ankyrin repeat"/>
    <property type="match status" value="1"/>
</dbReference>
<dbReference type="Gene3D" id="3.40.50.300">
    <property type="entry name" value="P-loop containing nucleotide triphosphate hydrolases"/>
    <property type="match status" value="1"/>
</dbReference>
<sequence>MNPDDKLIKPNFGHRLARSFRDKFRSSDKKKPEPSQKKVHAVTSSAAAAKKQDQIDRNGTTAKEVRSPKFQAKLDLWQEAMQKAQQSTDWKGHKREYDEAILECQGNNQNILNKSGTENKKSTSLADAISEHLITLQEKVLERQWEYKKSSGDESFYFRDVIKRIVQWVKVFKDPGNQLAALDPTKAAAFVWGFVQFFVERAVVYNEIRDMAIDQEPIANLMTRYALIENLYLNNMSGTPDEVDEAVKSKIVSLYTAVILYQMAIYNFWKQGKITHGIQSLVPNKLKEMSSTTQKKSAEVEAILHSSDRKVLLEILEDINLKVSKPIAQIGSQVQQVLDVAMNIDKDRYSSVLNWVSPILHMDHHQEYNPLGGTGEWILDHSDWKKWRESQTSRLFWLRGKMGAGKSNLVFIIISHLLKICTNDQERTAFFYINNTRRVEHTKSAETILRSLLKQLAIQDNELLLQPVVAKYDMLRNISSLHKEDCIMLLTDIISEFRQTNIIIDGFDELEDDDVRMDLLVSLKQIIDGLQGAVAKIFISSRDHVNIQDLLHKKFRPHTEIIVGRNNYEDIKKFIKSRVQDVENKLSNQRIPEDIKRDMESILEERSDGMFLWVHLSLKYLTRIKAKNPATFVEDLKTVPSDLKEAYKKLYNSLLQGQDLERIGIIQKVFCFLLYGCHDKIFEASAFLSAINYNATLELSAEDILDLCSTFIELDPETQNFRIIHFSVKEFLQTLEEYGFQHANAIIAAQCVSYLNHRSGRQKSDYYERSGRHWASDIQKYNFGFYGTESWMIHCSRAGILRQKSPLVEILSEFWSSETHKNSSPFNRWVYPMARWLSDPDRYLKPIISGGYKSLFFGSKPTAFFLACQYDLRETVESYLCEGRDINLTVPFVGPGLSYACIGNHMELVSYLLSHGAKISFDKHEDSPLSAAISAHRPDILLLLLQNTNNLPTVQPFLESALYYWNENRGIPHKLDLQPSYRVLDMLLEYSSDFQYSSFVQQFMFTRGPSILKLLLKRNPSLSITTETLEWFFTSWAISLSDTRLYLDLLLPLNPELVKNSVTPNCQSGVRNDDIIETLLQHDPTIRNFSISDFEKAYHDRNPHFGEFMASDFMAVLLRYCPEVAIDQELFTVAIGAYLPSLSGLKILLSRNPKIELTWQLVENIRSDAANQVAEEILFSRNLVEITDDILRTALGNYHLSCIDPISPITVNLLSAAVLGRWPNAPLSNEALVAALEEKQKLDILMEQRPSIEISAEVIEDFYRHDFGSDSTIRTIMKVLELQPNTIITGELLSIVSVTYPSTDEGVHRQLFDILLRRIPHAKLTDQAIHNCMTQSFPLAQLTLEARPDLKLSAYCFGRICYKLSDDDPEDQIILHQLLKRLSSPGLDEKGMLEFISGYTPTALIAVLSSKHDAIVTESVLNSLLQRLSTQRTSSWFRDPGDEAFIMLLDRSSLPESSRQLLLSEFQELKKKDKEAEDKEAEEEEAEEEEAEDES</sequence>
<dbReference type="PANTHER" id="PTHR10039:SF15">
    <property type="entry name" value="NACHT DOMAIN-CONTAINING PROTEIN"/>
    <property type="match status" value="1"/>
</dbReference>
<dbReference type="InterPro" id="IPR002110">
    <property type="entry name" value="Ankyrin_rpt"/>
</dbReference>
<name>A0A4S8QT34_9HELO</name>
<dbReference type="SUPFAM" id="SSF52540">
    <property type="entry name" value="P-loop containing nucleoside triphosphate hydrolases"/>
    <property type="match status" value="1"/>
</dbReference>
<gene>
    <name evidence="4" type="ORF">BGAL_0257g00050</name>
</gene>
<dbReference type="OrthoDB" id="7464126at2759"/>
<reference evidence="4 5" key="1">
    <citation type="submission" date="2017-12" db="EMBL/GenBank/DDBJ databases">
        <title>Comparative genomics of Botrytis spp.</title>
        <authorList>
            <person name="Valero-Jimenez C.A."/>
            <person name="Tapia P."/>
            <person name="Veloso J."/>
            <person name="Silva-Moreno E."/>
            <person name="Staats M."/>
            <person name="Valdes J.H."/>
            <person name="Van Kan J.A.L."/>
        </authorList>
    </citation>
    <scope>NUCLEOTIDE SEQUENCE [LARGE SCALE GENOMIC DNA]</scope>
    <source>
        <strain evidence="4 5">MUCL435</strain>
    </source>
</reference>